<protein>
    <submittedName>
        <fullName evidence="1">Uncharacterized protein</fullName>
    </submittedName>
</protein>
<gene>
    <name evidence="1" type="ORF">Moror_13437</name>
</gene>
<proteinExistence type="predicted"/>
<sequence length="200" mass="21833">MPIPSQLLPELSDIGAGTSTLPNSVDFQDVILENSTVGKMFKYVGLASAVANSTDKMGFILDAVVSNNIKAKQESMRPEQDMEAQAGIEDAAMDVDLGTNTALASVLASASTSVTEGTESHYKRYVTFNLYALLFADLPMKNCSKCIAEASIAMMYMCEMWLDKEPAKRENREALIKMQEINKQTLDSWESIGESTQIAP</sequence>
<dbReference type="Proteomes" id="UP000017559">
    <property type="component" value="Unassembled WGS sequence"/>
</dbReference>
<dbReference type="KEGG" id="mrr:Moror_13437"/>
<organism evidence="1 2">
    <name type="scientific">Moniliophthora roreri (strain MCA 2997)</name>
    <name type="common">Cocoa frosty pod rot fungus</name>
    <name type="synonym">Crinipellis roreri</name>
    <dbReference type="NCBI Taxonomy" id="1381753"/>
    <lineage>
        <taxon>Eukaryota</taxon>
        <taxon>Fungi</taxon>
        <taxon>Dikarya</taxon>
        <taxon>Basidiomycota</taxon>
        <taxon>Agaricomycotina</taxon>
        <taxon>Agaricomycetes</taxon>
        <taxon>Agaricomycetidae</taxon>
        <taxon>Agaricales</taxon>
        <taxon>Marasmiineae</taxon>
        <taxon>Marasmiaceae</taxon>
        <taxon>Moniliophthora</taxon>
    </lineage>
</organism>
<dbReference type="EMBL" id="AWSO01002101">
    <property type="protein sequence ID" value="ESK82040.1"/>
    <property type="molecule type" value="Genomic_DNA"/>
</dbReference>
<dbReference type="HOGENOM" id="CLU_1366578_0_0_1"/>
<evidence type="ECO:0000313" key="1">
    <source>
        <dbReference type="EMBL" id="ESK82040.1"/>
    </source>
</evidence>
<name>V2WP79_MONRO</name>
<accession>V2WP79</accession>
<reference evidence="1 2" key="1">
    <citation type="journal article" date="2014" name="BMC Genomics">
        <title>Genome and secretome analysis of the hemibiotrophic fungal pathogen, Moniliophthora roreri, which causes frosty pod rot disease of cacao: mechanisms of the biotrophic and necrotrophic phases.</title>
        <authorList>
            <person name="Meinhardt L.W."/>
            <person name="Costa G.G.L."/>
            <person name="Thomazella D.P.T."/>
            <person name="Teixeira P.J.P.L."/>
            <person name="Carazzolle M.F."/>
            <person name="Schuster S.C."/>
            <person name="Carlson J.E."/>
            <person name="Guiltinan M.J."/>
            <person name="Mieczkowski P."/>
            <person name="Farmer A."/>
            <person name="Ramaraj T."/>
            <person name="Crozier J."/>
            <person name="Davis R.E."/>
            <person name="Shao J."/>
            <person name="Melnick R.L."/>
            <person name="Pereira G.A.G."/>
            <person name="Bailey B.A."/>
        </authorList>
    </citation>
    <scope>NUCLEOTIDE SEQUENCE [LARGE SCALE GENOMIC DNA]</scope>
    <source>
        <strain evidence="1 2">MCA 2997</strain>
    </source>
</reference>
<evidence type="ECO:0000313" key="2">
    <source>
        <dbReference type="Proteomes" id="UP000017559"/>
    </source>
</evidence>
<dbReference type="AlphaFoldDB" id="V2WP79"/>
<keyword evidence="2" id="KW-1185">Reference proteome</keyword>
<comment type="caution">
    <text evidence="1">The sequence shown here is derived from an EMBL/GenBank/DDBJ whole genome shotgun (WGS) entry which is preliminary data.</text>
</comment>